<comment type="similarity">
    <text evidence="2 7">Belongs to the thioredoxin family. DsbC subfamily.</text>
</comment>
<sequence length="251" mass="26636">MYKANLIAAALLIINGSGLADAGSGAGVAENLIAEQLQKMDTAIQITSIEPSAMPGLYEVMLASGGLLYADPGGQFFVQGQLYRADGDKGMVNLTEKRLNARRLALFSAVDAADMIVFKPDGEVKARVTVFTDVDCPYCRKLHQEVPKLNALGIEVDYLAFPRGGERSAAFAKMQSLWCAAPEQRQTGMTKLKNGEAIASLSCESPVLEQFELGKKVGVTGTPALLFPDGQLVPGYVPAARLAAMLGLAPQ</sequence>
<keyword evidence="6 7" id="KW-0676">Redox-active center</keyword>
<evidence type="ECO:0000259" key="8">
    <source>
        <dbReference type="Pfam" id="PF10411"/>
    </source>
</evidence>
<feature type="chain" id="PRO_5044981891" description="Thiol:disulfide interchange protein" evidence="7">
    <location>
        <begin position="23"/>
        <end position="251"/>
    </location>
</feature>
<keyword evidence="11" id="KW-1185">Reference proteome</keyword>
<dbReference type="Pfam" id="PF13098">
    <property type="entry name" value="Thioredoxin_2"/>
    <property type="match status" value="1"/>
</dbReference>
<dbReference type="Gene3D" id="3.10.450.70">
    <property type="entry name" value="Disulphide bond isomerase, DsbC/G, N-terminal"/>
    <property type="match status" value="1"/>
</dbReference>
<dbReference type="SUPFAM" id="SSF52833">
    <property type="entry name" value="Thioredoxin-like"/>
    <property type="match status" value="1"/>
</dbReference>
<keyword evidence="4 7" id="KW-0574">Periplasm</keyword>
<protein>
    <recommendedName>
        <fullName evidence="7">Thiol:disulfide interchange protein</fullName>
    </recommendedName>
</protein>
<evidence type="ECO:0000313" key="11">
    <source>
        <dbReference type="Proteomes" id="UP001058461"/>
    </source>
</evidence>
<evidence type="ECO:0000256" key="7">
    <source>
        <dbReference type="RuleBase" id="RU364038"/>
    </source>
</evidence>
<dbReference type="InterPro" id="IPR033954">
    <property type="entry name" value="DiS-bond_Isoase_DsbC/G"/>
</dbReference>
<dbReference type="InterPro" id="IPR036249">
    <property type="entry name" value="Thioredoxin-like_sf"/>
</dbReference>
<evidence type="ECO:0000256" key="4">
    <source>
        <dbReference type="ARBA" id="ARBA00022764"/>
    </source>
</evidence>
<gene>
    <name evidence="10" type="ORF">KDW95_00395</name>
</gene>
<dbReference type="InterPro" id="IPR051470">
    <property type="entry name" value="Thiol:disulfide_interchange"/>
</dbReference>
<feature type="domain" description="Thioredoxin-like fold" evidence="9">
    <location>
        <begin position="123"/>
        <end position="246"/>
    </location>
</feature>
<name>A0ABY5HIU0_9GAMM</name>
<dbReference type="EMBL" id="CP073347">
    <property type="protein sequence ID" value="UTW12188.1"/>
    <property type="molecule type" value="Genomic_DNA"/>
</dbReference>
<dbReference type="PANTHER" id="PTHR35272">
    <property type="entry name" value="THIOL:DISULFIDE INTERCHANGE PROTEIN DSBC-RELATED"/>
    <property type="match status" value="1"/>
</dbReference>
<evidence type="ECO:0000259" key="9">
    <source>
        <dbReference type="Pfam" id="PF13098"/>
    </source>
</evidence>
<dbReference type="Proteomes" id="UP001058461">
    <property type="component" value="Chromosome"/>
</dbReference>
<evidence type="ECO:0000256" key="2">
    <source>
        <dbReference type="ARBA" id="ARBA00009813"/>
    </source>
</evidence>
<organism evidence="10 11">
    <name type="scientific">Marinobacterium rhizophilum</name>
    <dbReference type="NCBI Taxonomy" id="420402"/>
    <lineage>
        <taxon>Bacteria</taxon>
        <taxon>Pseudomonadati</taxon>
        <taxon>Pseudomonadota</taxon>
        <taxon>Gammaproteobacteria</taxon>
        <taxon>Oceanospirillales</taxon>
        <taxon>Oceanospirillaceae</taxon>
        <taxon>Marinobacterium</taxon>
    </lineage>
</organism>
<dbReference type="PANTHER" id="PTHR35272:SF3">
    <property type="entry name" value="THIOL:DISULFIDE INTERCHANGE PROTEIN DSBC"/>
    <property type="match status" value="1"/>
</dbReference>
<dbReference type="RefSeq" id="WP_255854248.1">
    <property type="nucleotide sequence ID" value="NZ_CP073347.1"/>
</dbReference>
<dbReference type="InterPro" id="IPR012336">
    <property type="entry name" value="Thioredoxin-like_fold"/>
</dbReference>
<evidence type="ECO:0000256" key="1">
    <source>
        <dbReference type="ARBA" id="ARBA00004418"/>
    </source>
</evidence>
<feature type="domain" description="Disulphide bond isomerase DsbC/G N-terminal" evidence="8">
    <location>
        <begin position="30"/>
        <end position="96"/>
    </location>
</feature>
<dbReference type="Pfam" id="PF10411">
    <property type="entry name" value="DsbC_N"/>
    <property type="match status" value="1"/>
</dbReference>
<evidence type="ECO:0000256" key="5">
    <source>
        <dbReference type="ARBA" id="ARBA00023157"/>
    </source>
</evidence>
<dbReference type="SUPFAM" id="SSF54423">
    <property type="entry name" value="DsbC/DsbG N-terminal domain-like"/>
    <property type="match status" value="1"/>
</dbReference>
<proteinExistence type="inferred from homology"/>
<keyword evidence="5" id="KW-1015">Disulfide bond</keyword>
<reference evidence="10" key="1">
    <citation type="submission" date="2021-04" db="EMBL/GenBank/DDBJ databases">
        <title>Oceanospirillales bacteria with DddD are important DMSP degraders in coastal seawater.</title>
        <authorList>
            <person name="Liu J."/>
        </authorList>
    </citation>
    <scope>NUCLEOTIDE SEQUENCE</scope>
    <source>
        <strain evidence="10">D13-1</strain>
    </source>
</reference>
<evidence type="ECO:0000256" key="6">
    <source>
        <dbReference type="ARBA" id="ARBA00023284"/>
    </source>
</evidence>
<dbReference type="CDD" id="cd03020">
    <property type="entry name" value="DsbA_DsbC_DsbG"/>
    <property type="match status" value="1"/>
</dbReference>
<evidence type="ECO:0000313" key="10">
    <source>
        <dbReference type="EMBL" id="UTW12188.1"/>
    </source>
</evidence>
<accession>A0ABY5HIU0</accession>
<dbReference type="InterPro" id="IPR018950">
    <property type="entry name" value="DiS-bond_isomerase_DsbC/G_N"/>
</dbReference>
<evidence type="ECO:0000256" key="3">
    <source>
        <dbReference type="ARBA" id="ARBA00022729"/>
    </source>
</evidence>
<dbReference type="Gene3D" id="3.40.30.10">
    <property type="entry name" value="Glutaredoxin"/>
    <property type="match status" value="1"/>
</dbReference>
<comment type="function">
    <text evidence="7">Required for disulfide bond formation in some periplasmic proteins. Acts by transferring its disulfide bond to other proteins and is reduced in the process.</text>
</comment>
<dbReference type="InterPro" id="IPR009094">
    <property type="entry name" value="DiS-bond_isomerase_DsbC/G_N_sf"/>
</dbReference>
<feature type="signal peptide" evidence="7">
    <location>
        <begin position="1"/>
        <end position="22"/>
    </location>
</feature>
<keyword evidence="3 7" id="KW-0732">Signal</keyword>
<comment type="subcellular location">
    <subcellularLocation>
        <location evidence="1 7">Periplasm</location>
    </subcellularLocation>
</comment>